<feature type="region of interest" description="Disordered" evidence="1">
    <location>
        <begin position="93"/>
        <end position="119"/>
    </location>
</feature>
<organism evidence="2 3">
    <name type="scientific">Trichoderma longibrachiatum ATCC 18648</name>
    <dbReference type="NCBI Taxonomy" id="983965"/>
    <lineage>
        <taxon>Eukaryota</taxon>
        <taxon>Fungi</taxon>
        <taxon>Dikarya</taxon>
        <taxon>Ascomycota</taxon>
        <taxon>Pezizomycotina</taxon>
        <taxon>Sordariomycetes</taxon>
        <taxon>Hypocreomycetidae</taxon>
        <taxon>Hypocreales</taxon>
        <taxon>Hypocreaceae</taxon>
        <taxon>Trichoderma</taxon>
    </lineage>
</organism>
<proteinExistence type="predicted"/>
<gene>
    <name evidence="2" type="ORF">M440DRAFT_1387877</name>
</gene>
<feature type="compositionally biased region" description="Polar residues" evidence="1">
    <location>
        <begin position="93"/>
        <end position="102"/>
    </location>
</feature>
<reference evidence="2 3" key="1">
    <citation type="submission" date="2016-07" db="EMBL/GenBank/DDBJ databases">
        <title>Multiple horizontal gene transfer events from other fungi enriched the ability of initially mycotrophic Trichoderma (Ascomycota) to feed on dead plant biomass.</title>
        <authorList>
            <consortium name="DOE Joint Genome Institute"/>
            <person name="Aerts A."/>
            <person name="Atanasova L."/>
            <person name="Chenthamara K."/>
            <person name="Zhang J."/>
            <person name="Grujic M."/>
            <person name="Henrissat B."/>
            <person name="Kuo A."/>
            <person name="Salamov A."/>
            <person name="Lipzen A."/>
            <person name="Labutti K."/>
            <person name="Barry K."/>
            <person name="Miao Y."/>
            <person name="Rahimi M.J."/>
            <person name="Shen Q."/>
            <person name="Grigoriev I.V."/>
            <person name="Kubicek C.P."/>
            <person name="Druzhinina I.S."/>
        </authorList>
    </citation>
    <scope>NUCLEOTIDE SEQUENCE [LARGE SCALE GENOMIC DNA]</scope>
    <source>
        <strain evidence="2 3">ATCC 18648</strain>
    </source>
</reference>
<accession>A0A2T4CIS2</accession>
<protein>
    <submittedName>
        <fullName evidence="2">Uncharacterized protein</fullName>
    </submittedName>
</protein>
<evidence type="ECO:0000313" key="2">
    <source>
        <dbReference type="EMBL" id="PTB81469.1"/>
    </source>
</evidence>
<dbReference type="EMBL" id="KZ679126">
    <property type="protein sequence ID" value="PTB81469.1"/>
    <property type="molecule type" value="Genomic_DNA"/>
</dbReference>
<keyword evidence="3" id="KW-1185">Reference proteome</keyword>
<name>A0A2T4CIS2_TRILO</name>
<sequence length="119" mass="13015">MDESLPGPLASLLSPVSLFLAFSQHWKALAPCAVHTGTARLRRAPLAAFDPGRLLLLLLLEKRDTQRESEITAPKRRLYLDEDRRPRSWAIQQIATPSNPARDSTHGTCAAASMGGQDA</sequence>
<evidence type="ECO:0000256" key="1">
    <source>
        <dbReference type="SAM" id="MobiDB-lite"/>
    </source>
</evidence>
<dbReference type="Proteomes" id="UP000240760">
    <property type="component" value="Unassembled WGS sequence"/>
</dbReference>
<evidence type="ECO:0000313" key="3">
    <source>
        <dbReference type="Proteomes" id="UP000240760"/>
    </source>
</evidence>
<dbReference type="AlphaFoldDB" id="A0A2T4CIS2"/>